<dbReference type="EMBL" id="JBBWYZ010000023">
    <property type="protein sequence ID" value="MEK9514543.1"/>
    <property type="molecule type" value="Genomic_DNA"/>
</dbReference>
<evidence type="ECO:0000313" key="5">
    <source>
        <dbReference type="Proteomes" id="UP001387447"/>
    </source>
</evidence>
<gene>
    <name evidence="1" type="ORF">AAEJ74_23485</name>
    <name evidence="2" type="ORF">AAEJ74_23490</name>
    <name evidence="3" type="ORF">AAEJ74_23495</name>
    <name evidence="4" type="ORF">AAEJ74_23500</name>
</gene>
<evidence type="ECO:0000313" key="1">
    <source>
        <dbReference type="EMBL" id="MEK9514541.1"/>
    </source>
</evidence>
<proteinExistence type="predicted"/>
<sequence length="62" mass="6663">MAGFSRGCSSTRPYWRWESWVRAGAASWLVSPVAALAPAPTGGGNRGLGRSLSVGWFLPWLL</sequence>
<evidence type="ECO:0000313" key="3">
    <source>
        <dbReference type="EMBL" id="MEK9514543.1"/>
    </source>
</evidence>
<evidence type="ECO:0000313" key="2">
    <source>
        <dbReference type="EMBL" id="MEK9514542.1"/>
    </source>
</evidence>
<name>A0ABU9ERF4_LIMFS</name>
<dbReference type="EMBL" id="JBBWYZ010000023">
    <property type="protein sequence ID" value="MEK9514542.1"/>
    <property type="molecule type" value="Genomic_DNA"/>
</dbReference>
<evidence type="ECO:0000313" key="4">
    <source>
        <dbReference type="EMBL" id="MEK9514544.1"/>
    </source>
</evidence>
<accession>A0ABU9ERF4</accession>
<keyword evidence="5" id="KW-1185">Reference proteome</keyword>
<reference evidence="4 5" key="1">
    <citation type="journal article" date="2024" name="Front. Microbiol.">
        <title>Transcriptomic insights into the dominance of two phototrophs throughout the water column of a tropical hypersaline-alkaline crater lake (Dziani Dzaha, Mayotte).</title>
        <authorList>
            <person name="Duperron S."/>
            <person name="Halary S."/>
            <person name="Bouly J.-P."/>
            <person name="Roussel T."/>
            <person name="Hugoni M."/>
            <person name="Bruto M."/>
            <person name="Oger P."/>
            <person name="Duval C."/>
            <person name="Woo A."/>
            <person name="Jezequiel D."/>
            <person name="Ader M."/>
            <person name="Leboulanger C."/>
            <person name="Agogue H."/>
            <person name="Grossi V."/>
            <person name="Trousselier M."/>
            <person name="Bernard C."/>
        </authorList>
    </citation>
    <scope>NUCLEOTIDE SEQUENCE [LARGE SCALE GENOMIC DNA]</scope>
    <source>
        <strain evidence="4 5">PMC 851.14</strain>
    </source>
</reference>
<dbReference type="Proteomes" id="UP001387447">
    <property type="component" value="Unassembled WGS sequence"/>
</dbReference>
<protein>
    <submittedName>
        <fullName evidence="4">Uncharacterized protein</fullName>
    </submittedName>
</protein>
<comment type="caution">
    <text evidence="4">The sequence shown here is derived from an EMBL/GenBank/DDBJ whole genome shotgun (WGS) entry which is preliminary data.</text>
</comment>
<dbReference type="EMBL" id="JBBWYZ010000023">
    <property type="protein sequence ID" value="MEK9514541.1"/>
    <property type="molecule type" value="Genomic_DNA"/>
</dbReference>
<organism evidence="4 5">
    <name type="scientific">Limnospira fusiformis PMC 851.14</name>
    <dbReference type="NCBI Taxonomy" id="2219512"/>
    <lineage>
        <taxon>Bacteria</taxon>
        <taxon>Bacillati</taxon>
        <taxon>Cyanobacteriota</taxon>
        <taxon>Cyanophyceae</taxon>
        <taxon>Oscillatoriophycideae</taxon>
        <taxon>Oscillatoriales</taxon>
        <taxon>Sirenicapillariaceae</taxon>
        <taxon>Limnospira</taxon>
    </lineage>
</organism>
<dbReference type="EMBL" id="JBBWYZ010000023">
    <property type="protein sequence ID" value="MEK9514544.1"/>
    <property type="molecule type" value="Genomic_DNA"/>
</dbReference>